<proteinExistence type="predicted"/>
<organism evidence="1 2">
    <name type="scientific">Marasmius tenuissimus</name>
    <dbReference type="NCBI Taxonomy" id="585030"/>
    <lineage>
        <taxon>Eukaryota</taxon>
        <taxon>Fungi</taxon>
        <taxon>Dikarya</taxon>
        <taxon>Basidiomycota</taxon>
        <taxon>Agaricomycotina</taxon>
        <taxon>Agaricomycetes</taxon>
        <taxon>Agaricomycetidae</taxon>
        <taxon>Agaricales</taxon>
        <taxon>Marasmiineae</taxon>
        <taxon>Marasmiaceae</taxon>
        <taxon>Marasmius</taxon>
    </lineage>
</organism>
<reference evidence="1 2" key="1">
    <citation type="submission" date="2024-05" db="EMBL/GenBank/DDBJ databases">
        <title>A draft genome resource for the thread blight pathogen Marasmius tenuissimus strain MS-2.</title>
        <authorList>
            <person name="Yulfo-Soto G.E."/>
            <person name="Baruah I.K."/>
            <person name="Amoako-Attah I."/>
            <person name="Bukari Y."/>
            <person name="Meinhardt L.W."/>
            <person name="Bailey B.A."/>
            <person name="Cohen S.P."/>
        </authorList>
    </citation>
    <scope>NUCLEOTIDE SEQUENCE [LARGE SCALE GENOMIC DNA]</scope>
    <source>
        <strain evidence="1 2">MS-2</strain>
    </source>
</reference>
<keyword evidence="2" id="KW-1185">Reference proteome</keyword>
<evidence type="ECO:0000313" key="1">
    <source>
        <dbReference type="EMBL" id="KAL0059839.1"/>
    </source>
</evidence>
<evidence type="ECO:0000313" key="2">
    <source>
        <dbReference type="Proteomes" id="UP001437256"/>
    </source>
</evidence>
<sequence length="133" mass="15406">MKDSLTRLGVAAQYSFDRPQPAPKVKVLNTFKGIKYVFDQPAQFSVIYDLKGSESDYGNMLGFDDPAKNSLDEYRKYYREGINERIAERSYTFPDVPGRYVDIVTDVVNNMSLHWAADRLVRLLVRFFVVLEH</sequence>
<name>A0ABR2ZF44_9AGAR</name>
<gene>
    <name evidence="1" type="ORF">AAF712_013376</name>
</gene>
<accession>A0ABR2ZF44</accession>
<dbReference type="Proteomes" id="UP001437256">
    <property type="component" value="Unassembled WGS sequence"/>
</dbReference>
<protein>
    <submittedName>
        <fullName evidence="1">Uncharacterized protein</fullName>
    </submittedName>
</protein>
<dbReference type="EMBL" id="JBBXMP010000203">
    <property type="protein sequence ID" value="KAL0059839.1"/>
    <property type="molecule type" value="Genomic_DNA"/>
</dbReference>
<comment type="caution">
    <text evidence="1">The sequence shown here is derived from an EMBL/GenBank/DDBJ whole genome shotgun (WGS) entry which is preliminary data.</text>
</comment>